<dbReference type="Proteomes" id="UP000825228">
    <property type="component" value="Unassembled WGS sequence"/>
</dbReference>
<proteinExistence type="predicted"/>
<protein>
    <submittedName>
        <fullName evidence="6">TetR/AcrR family transcriptional regulator</fullName>
    </submittedName>
</protein>
<dbReference type="Pfam" id="PF00440">
    <property type="entry name" value="TetR_N"/>
    <property type="match status" value="1"/>
</dbReference>
<evidence type="ECO:0000256" key="1">
    <source>
        <dbReference type="ARBA" id="ARBA00023015"/>
    </source>
</evidence>
<feature type="domain" description="HTH tetR-type" evidence="5">
    <location>
        <begin position="20"/>
        <end position="80"/>
    </location>
</feature>
<name>A0ABS7P5B4_9NOCA</name>
<evidence type="ECO:0000256" key="4">
    <source>
        <dbReference type="PROSITE-ProRule" id="PRU00335"/>
    </source>
</evidence>
<dbReference type="PANTHER" id="PTHR30055:SF234">
    <property type="entry name" value="HTH-TYPE TRANSCRIPTIONAL REGULATOR BETI"/>
    <property type="match status" value="1"/>
</dbReference>
<dbReference type="PRINTS" id="PR00455">
    <property type="entry name" value="HTHTETR"/>
</dbReference>
<evidence type="ECO:0000259" key="5">
    <source>
        <dbReference type="PROSITE" id="PS50977"/>
    </source>
</evidence>
<dbReference type="EMBL" id="JABUBU010000011">
    <property type="protein sequence ID" value="MBY6367583.1"/>
    <property type="molecule type" value="Genomic_DNA"/>
</dbReference>
<keyword evidence="7" id="KW-1185">Reference proteome</keyword>
<organism evidence="6 7">
    <name type="scientific">Rhodococcoides corynebacterioides</name>
    <dbReference type="NCBI Taxonomy" id="53972"/>
    <lineage>
        <taxon>Bacteria</taxon>
        <taxon>Bacillati</taxon>
        <taxon>Actinomycetota</taxon>
        <taxon>Actinomycetes</taxon>
        <taxon>Mycobacteriales</taxon>
        <taxon>Nocardiaceae</taxon>
        <taxon>Rhodococcoides</taxon>
    </lineage>
</organism>
<dbReference type="PROSITE" id="PS50977">
    <property type="entry name" value="HTH_TETR_2"/>
    <property type="match status" value="1"/>
</dbReference>
<dbReference type="InterPro" id="IPR009057">
    <property type="entry name" value="Homeodomain-like_sf"/>
</dbReference>
<dbReference type="RefSeq" id="WP_222684861.1">
    <property type="nucleotide sequence ID" value="NZ_JABUBT010000012.1"/>
</dbReference>
<dbReference type="Gene3D" id="1.10.357.10">
    <property type="entry name" value="Tetracycline Repressor, domain 2"/>
    <property type="match status" value="1"/>
</dbReference>
<keyword evidence="2 4" id="KW-0238">DNA-binding</keyword>
<comment type="caution">
    <text evidence="6">The sequence shown here is derived from an EMBL/GenBank/DDBJ whole genome shotgun (WGS) entry which is preliminary data.</text>
</comment>
<dbReference type="InterPro" id="IPR001647">
    <property type="entry name" value="HTH_TetR"/>
</dbReference>
<reference evidence="6 7" key="1">
    <citation type="submission" date="2020-06" db="EMBL/GenBank/DDBJ databases">
        <title>Taxonomy, biology and ecology of Rhodococcus bacteria occurring in California pistachio and other woody hosts as revealed by genome sequence analyses.</title>
        <authorList>
            <person name="Gai Y."/>
            <person name="Riely B."/>
        </authorList>
    </citation>
    <scope>NUCLEOTIDE SEQUENCE [LARGE SCALE GENOMIC DNA]</scope>
    <source>
        <strain evidence="6 7">BP-281</strain>
    </source>
</reference>
<dbReference type="SUPFAM" id="SSF46689">
    <property type="entry name" value="Homeodomain-like"/>
    <property type="match status" value="1"/>
</dbReference>
<feature type="DNA-binding region" description="H-T-H motif" evidence="4">
    <location>
        <begin position="43"/>
        <end position="62"/>
    </location>
</feature>
<dbReference type="InterPro" id="IPR050109">
    <property type="entry name" value="HTH-type_TetR-like_transc_reg"/>
</dbReference>
<accession>A0ABS7P5B4</accession>
<sequence>MSDTTTAPAPPRRTQAERTAATRARLLDAAIDALVDLGYARTSTQEIARRAGVSRGAQLHHFPTREALVVAAVEHLVDRRLAEFLDVDRETPGLELLLEAFSGPLFHAALELWVAARTDPSLHAAMLPLERKVTEALELGGREIYGDRMSPAAFQLSIELARGMAVSAILRTPREENEMRTRLLPVWEKAVTEA</sequence>
<evidence type="ECO:0000313" key="6">
    <source>
        <dbReference type="EMBL" id="MBY6367583.1"/>
    </source>
</evidence>
<dbReference type="PANTHER" id="PTHR30055">
    <property type="entry name" value="HTH-TYPE TRANSCRIPTIONAL REGULATOR RUTR"/>
    <property type="match status" value="1"/>
</dbReference>
<keyword evidence="1" id="KW-0805">Transcription regulation</keyword>
<gene>
    <name evidence="6" type="ORF">HQ603_12530</name>
</gene>
<evidence type="ECO:0000256" key="3">
    <source>
        <dbReference type="ARBA" id="ARBA00023163"/>
    </source>
</evidence>
<keyword evidence="3" id="KW-0804">Transcription</keyword>
<evidence type="ECO:0000256" key="2">
    <source>
        <dbReference type="ARBA" id="ARBA00023125"/>
    </source>
</evidence>
<evidence type="ECO:0000313" key="7">
    <source>
        <dbReference type="Proteomes" id="UP000825228"/>
    </source>
</evidence>